<evidence type="ECO:0000313" key="3">
    <source>
        <dbReference type="Proteomes" id="UP000030693"/>
    </source>
</evidence>
<proteinExistence type="predicted"/>
<feature type="compositionally biased region" description="Low complexity" evidence="1">
    <location>
        <begin position="45"/>
        <end position="60"/>
    </location>
</feature>
<accession>A0A058YZF8</accession>
<sequence length="60" mass="6611">MSLWDAARQGDTRVIRRWIEVDGDADRVYDLLLRPTCATPLPVTSSSSSSALSHISLRPA</sequence>
<keyword evidence="3" id="KW-1185">Reference proteome</keyword>
<feature type="non-terminal residue" evidence="2">
    <location>
        <position position="60"/>
    </location>
</feature>
<protein>
    <submittedName>
        <fullName evidence="2">Uncharacterized protein</fullName>
    </submittedName>
</protein>
<dbReference type="RefSeq" id="XP_009498334.1">
    <property type="nucleotide sequence ID" value="XM_009500059.1"/>
</dbReference>
<dbReference type="GeneID" id="20531042"/>
<evidence type="ECO:0000313" key="2">
    <source>
        <dbReference type="EMBL" id="KCV67261.1"/>
    </source>
</evidence>
<gene>
    <name evidence="2" type="ORF">H696_06317</name>
</gene>
<dbReference type="AlphaFoldDB" id="A0A058YZF8"/>
<name>A0A058YZF8_FONAL</name>
<dbReference type="Proteomes" id="UP000030693">
    <property type="component" value="Unassembled WGS sequence"/>
</dbReference>
<organism evidence="2">
    <name type="scientific">Fonticula alba</name>
    <name type="common">Slime mold</name>
    <dbReference type="NCBI Taxonomy" id="691883"/>
    <lineage>
        <taxon>Eukaryota</taxon>
        <taxon>Rotosphaerida</taxon>
        <taxon>Fonticulaceae</taxon>
        <taxon>Fonticula</taxon>
    </lineage>
</organism>
<feature type="region of interest" description="Disordered" evidence="1">
    <location>
        <begin position="40"/>
        <end position="60"/>
    </location>
</feature>
<dbReference type="EMBL" id="KB932264">
    <property type="protein sequence ID" value="KCV67261.1"/>
    <property type="molecule type" value="Genomic_DNA"/>
</dbReference>
<evidence type="ECO:0000256" key="1">
    <source>
        <dbReference type="SAM" id="MobiDB-lite"/>
    </source>
</evidence>
<reference evidence="2" key="1">
    <citation type="submission" date="2013-04" db="EMBL/GenBank/DDBJ databases">
        <title>The Genome Sequence of Fonticula alba ATCC 38817.</title>
        <authorList>
            <consortium name="The Broad Institute Genomics Platform"/>
            <person name="Russ C."/>
            <person name="Cuomo C."/>
            <person name="Burger G."/>
            <person name="Gray M.W."/>
            <person name="Holland P.W.H."/>
            <person name="King N."/>
            <person name="Lang F.B.F."/>
            <person name="Roger A.J."/>
            <person name="Ruiz-Trillo I."/>
            <person name="Brown M."/>
            <person name="Walker B."/>
            <person name="Young S."/>
            <person name="Zeng Q."/>
            <person name="Gargeya S."/>
            <person name="Fitzgerald M."/>
            <person name="Haas B."/>
            <person name="Abouelleil A."/>
            <person name="Allen A.W."/>
            <person name="Alvarado L."/>
            <person name="Arachchi H.M."/>
            <person name="Berlin A.M."/>
            <person name="Chapman S.B."/>
            <person name="Gainer-Dewar J."/>
            <person name="Goldberg J."/>
            <person name="Griggs A."/>
            <person name="Gujja S."/>
            <person name="Hansen M."/>
            <person name="Howarth C."/>
            <person name="Imamovic A."/>
            <person name="Ireland A."/>
            <person name="Larimer J."/>
            <person name="McCowan C."/>
            <person name="Murphy C."/>
            <person name="Pearson M."/>
            <person name="Poon T.W."/>
            <person name="Priest M."/>
            <person name="Roberts A."/>
            <person name="Saif S."/>
            <person name="Shea T."/>
            <person name="Sisk P."/>
            <person name="Sykes S."/>
            <person name="Wortman J."/>
            <person name="Nusbaum C."/>
            <person name="Birren B."/>
        </authorList>
    </citation>
    <scope>NUCLEOTIDE SEQUENCE [LARGE SCALE GENOMIC DNA]</scope>
    <source>
        <strain evidence="2">ATCC 38817</strain>
    </source>
</reference>